<evidence type="ECO:0000313" key="3">
    <source>
        <dbReference type="Proteomes" id="UP000276178"/>
    </source>
</evidence>
<name>A0A3M8A6F4_9BACL</name>
<accession>A0A3M8A6F4</accession>
<evidence type="ECO:0000313" key="1">
    <source>
        <dbReference type="EMBL" id="GED28684.1"/>
    </source>
</evidence>
<gene>
    <name evidence="1" type="ORF">BAG01nite_47860</name>
    <name evidence="2" type="ORF">EB820_24940</name>
</gene>
<dbReference type="OrthoDB" id="2874112at2"/>
<dbReference type="AlphaFoldDB" id="A0A3M8A6F4"/>
<sequence>MATRRMSLSGTGKEILDTLTEALEIDRPTAIKIALAKGISKASGRVNEDFKDHLPKWTIPDHLIKEREFLLFRQLIVNEAQSGLDEDLLHQYMLEYIEFGLRMIKKQLEEQTSMEDFRLLILQ</sequence>
<reference evidence="1 4" key="2">
    <citation type="submission" date="2019-06" db="EMBL/GenBank/DDBJ databases">
        <title>Whole genome shotgun sequence of Brevibacillus agri NBRC 15538.</title>
        <authorList>
            <person name="Hosoyama A."/>
            <person name="Uohara A."/>
            <person name="Ohji S."/>
            <person name="Ichikawa N."/>
        </authorList>
    </citation>
    <scope>NUCLEOTIDE SEQUENCE [LARGE SCALE GENOMIC DNA]</scope>
    <source>
        <strain evidence="1 4">NBRC 15538</strain>
    </source>
</reference>
<dbReference type="RefSeq" id="WP_122953480.1">
    <property type="nucleotide sequence ID" value="NZ_BJOD01000090.1"/>
</dbReference>
<protein>
    <recommendedName>
        <fullName evidence="5">DUF1832 domain-containing protein</fullName>
    </recommendedName>
</protein>
<organism evidence="2 3">
    <name type="scientific">Brevibacillus agri</name>
    <dbReference type="NCBI Taxonomy" id="51101"/>
    <lineage>
        <taxon>Bacteria</taxon>
        <taxon>Bacillati</taxon>
        <taxon>Bacillota</taxon>
        <taxon>Bacilli</taxon>
        <taxon>Bacillales</taxon>
        <taxon>Paenibacillaceae</taxon>
        <taxon>Brevibacillus</taxon>
    </lineage>
</organism>
<dbReference type="GeneID" id="82812900"/>
<comment type="caution">
    <text evidence="2">The sequence shown here is derived from an EMBL/GenBank/DDBJ whole genome shotgun (WGS) entry which is preliminary data.</text>
</comment>
<proteinExistence type="predicted"/>
<evidence type="ECO:0000313" key="4">
    <source>
        <dbReference type="Proteomes" id="UP000317180"/>
    </source>
</evidence>
<dbReference type="EMBL" id="BJOD01000090">
    <property type="protein sequence ID" value="GED28684.1"/>
    <property type="molecule type" value="Genomic_DNA"/>
</dbReference>
<dbReference type="EMBL" id="RHHN01000108">
    <property type="protein sequence ID" value="RNB46716.1"/>
    <property type="molecule type" value="Genomic_DNA"/>
</dbReference>
<dbReference type="Proteomes" id="UP000317180">
    <property type="component" value="Unassembled WGS sequence"/>
</dbReference>
<evidence type="ECO:0000313" key="2">
    <source>
        <dbReference type="EMBL" id="RNB46716.1"/>
    </source>
</evidence>
<dbReference type="Proteomes" id="UP000276178">
    <property type="component" value="Unassembled WGS sequence"/>
</dbReference>
<reference evidence="2 3" key="1">
    <citation type="submission" date="2018-10" db="EMBL/GenBank/DDBJ databases">
        <title>Phylogenomics of Brevibacillus.</title>
        <authorList>
            <person name="Dunlap C."/>
        </authorList>
    </citation>
    <scope>NUCLEOTIDE SEQUENCE [LARGE SCALE GENOMIC DNA]</scope>
    <source>
        <strain evidence="2 3">NRRL NRS 1219</strain>
    </source>
</reference>
<evidence type="ECO:0008006" key="5">
    <source>
        <dbReference type="Google" id="ProtNLM"/>
    </source>
</evidence>
<keyword evidence="4" id="KW-1185">Reference proteome</keyword>